<evidence type="ECO:0000256" key="5">
    <source>
        <dbReference type="PROSITE-ProRule" id="PRU00277"/>
    </source>
</evidence>
<keyword evidence="3 5" id="KW-0697">Rotamase</keyword>
<dbReference type="Gene3D" id="3.10.50.40">
    <property type="match status" value="1"/>
</dbReference>
<dbReference type="GO" id="GO:0005783">
    <property type="term" value="C:endoplasmic reticulum"/>
    <property type="evidence" value="ECO:0007669"/>
    <property type="project" value="TreeGrafter"/>
</dbReference>
<dbReference type="InterPro" id="IPR046357">
    <property type="entry name" value="PPIase_dom_sf"/>
</dbReference>
<dbReference type="PANTHER" id="PTHR45779:SF7">
    <property type="entry name" value="PEPTIDYLPROLYL ISOMERASE"/>
    <property type="match status" value="1"/>
</dbReference>
<dbReference type="FunFam" id="3.10.50.40:FF:000006">
    <property type="entry name" value="Peptidyl-prolyl cis-trans isomerase"/>
    <property type="match status" value="1"/>
</dbReference>
<sequence length="134" mass="14035">MRALAIAVGVYGLILKAGPSFDVRTTVEPASCAVRSKKGDKLSMHYVGTIDANSVAGVKGSKFDSSRDRNEPLSFTVGVGQVIPGWDQGLLNMCVGEQRTLVIPPELAYGDQGAGDDIPGGATLHFDVECVAIN</sequence>
<keyword evidence="4 5" id="KW-0413">Isomerase</keyword>
<dbReference type="SUPFAM" id="SSF54534">
    <property type="entry name" value="FKBP-like"/>
    <property type="match status" value="1"/>
</dbReference>
<name>A0A7S4GQ71_OXYMA</name>
<dbReference type="InterPro" id="IPR044609">
    <property type="entry name" value="FKBP2/11"/>
</dbReference>
<dbReference type="EMBL" id="HBJB01003185">
    <property type="protein sequence ID" value="CAE0843588.1"/>
    <property type="molecule type" value="Transcribed_RNA"/>
</dbReference>
<comment type="catalytic activity">
    <reaction evidence="1 5">
        <text>[protein]-peptidylproline (omega=180) = [protein]-peptidylproline (omega=0)</text>
        <dbReference type="Rhea" id="RHEA:16237"/>
        <dbReference type="Rhea" id="RHEA-COMP:10747"/>
        <dbReference type="Rhea" id="RHEA-COMP:10748"/>
        <dbReference type="ChEBI" id="CHEBI:83833"/>
        <dbReference type="ChEBI" id="CHEBI:83834"/>
        <dbReference type="EC" id="5.2.1.8"/>
    </reaction>
</comment>
<protein>
    <recommendedName>
        <fullName evidence="2 5">peptidylprolyl isomerase</fullName>
        <ecNumber evidence="2 5">5.2.1.8</ecNumber>
    </recommendedName>
</protein>
<dbReference type="InterPro" id="IPR001179">
    <property type="entry name" value="PPIase_FKBP_dom"/>
</dbReference>
<reference evidence="7" key="1">
    <citation type="submission" date="2021-01" db="EMBL/GenBank/DDBJ databases">
        <authorList>
            <person name="Corre E."/>
            <person name="Pelletier E."/>
            <person name="Niang G."/>
            <person name="Scheremetjew M."/>
            <person name="Finn R."/>
            <person name="Kale V."/>
            <person name="Holt S."/>
            <person name="Cochrane G."/>
            <person name="Meng A."/>
            <person name="Brown T."/>
            <person name="Cohen L."/>
        </authorList>
    </citation>
    <scope>NUCLEOTIDE SEQUENCE</scope>
    <source>
        <strain evidence="7">LB1974</strain>
    </source>
</reference>
<dbReference type="GO" id="GO:0003755">
    <property type="term" value="F:peptidyl-prolyl cis-trans isomerase activity"/>
    <property type="evidence" value="ECO:0007669"/>
    <property type="project" value="UniProtKB-KW"/>
</dbReference>
<proteinExistence type="predicted"/>
<feature type="domain" description="PPIase FKBP-type" evidence="6">
    <location>
        <begin position="39"/>
        <end position="134"/>
    </location>
</feature>
<evidence type="ECO:0000256" key="4">
    <source>
        <dbReference type="ARBA" id="ARBA00023235"/>
    </source>
</evidence>
<accession>A0A7S4GQ71</accession>
<evidence type="ECO:0000259" key="6">
    <source>
        <dbReference type="PROSITE" id="PS50059"/>
    </source>
</evidence>
<evidence type="ECO:0000256" key="1">
    <source>
        <dbReference type="ARBA" id="ARBA00000971"/>
    </source>
</evidence>
<dbReference type="EC" id="5.2.1.8" evidence="2 5"/>
<organism evidence="7">
    <name type="scientific">Oxyrrhis marina</name>
    <name type="common">Dinoflagellate</name>
    <dbReference type="NCBI Taxonomy" id="2969"/>
    <lineage>
        <taxon>Eukaryota</taxon>
        <taxon>Sar</taxon>
        <taxon>Alveolata</taxon>
        <taxon>Dinophyceae</taxon>
        <taxon>Oxyrrhinales</taxon>
        <taxon>Oxyrrhinaceae</taxon>
        <taxon>Oxyrrhis</taxon>
    </lineage>
</organism>
<gene>
    <name evidence="7" type="ORF">OMAR00294_LOCUS2607</name>
</gene>
<dbReference type="PROSITE" id="PS50059">
    <property type="entry name" value="FKBP_PPIASE"/>
    <property type="match status" value="1"/>
</dbReference>
<dbReference type="PANTHER" id="PTHR45779">
    <property type="entry name" value="PEPTIDYLPROLYL ISOMERASE"/>
    <property type="match status" value="1"/>
</dbReference>
<evidence type="ECO:0000313" key="7">
    <source>
        <dbReference type="EMBL" id="CAE0843588.1"/>
    </source>
</evidence>
<dbReference type="Pfam" id="PF00254">
    <property type="entry name" value="FKBP_C"/>
    <property type="match status" value="1"/>
</dbReference>
<evidence type="ECO:0000256" key="2">
    <source>
        <dbReference type="ARBA" id="ARBA00013194"/>
    </source>
</evidence>
<dbReference type="AlphaFoldDB" id="A0A7S4GQ71"/>
<evidence type="ECO:0000256" key="3">
    <source>
        <dbReference type="ARBA" id="ARBA00023110"/>
    </source>
</evidence>